<dbReference type="EMBL" id="VUNM01000006">
    <property type="protein sequence ID" value="MST88765.1"/>
    <property type="molecule type" value="Genomic_DNA"/>
</dbReference>
<protein>
    <submittedName>
        <fullName evidence="2">MurR/RpiR family transcriptional regulator</fullName>
    </submittedName>
</protein>
<dbReference type="GO" id="GO:0097367">
    <property type="term" value="F:carbohydrate derivative binding"/>
    <property type="evidence" value="ECO:0007669"/>
    <property type="project" value="InterPro"/>
</dbReference>
<comment type="caution">
    <text evidence="2">The sequence shown here is derived from an EMBL/GenBank/DDBJ whole genome shotgun (WGS) entry which is preliminary data.</text>
</comment>
<proteinExistence type="predicted"/>
<accession>A0A844FT01</accession>
<dbReference type="InterPro" id="IPR036388">
    <property type="entry name" value="WH-like_DNA-bd_sf"/>
</dbReference>
<dbReference type="InterPro" id="IPR047640">
    <property type="entry name" value="RpiR-like"/>
</dbReference>
<dbReference type="SUPFAM" id="SSF53697">
    <property type="entry name" value="SIS domain"/>
    <property type="match status" value="1"/>
</dbReference>
<dbReference type="PANTHER" id="PTHR30514:SF21">
    <property type="entry name" value="RPIR-FAMILY TRANSCRIPTIONAL REGULATOR"/>
    <property type="match status" value="1"/>
</dbReference>
<gene>
    <name evidence="2" type="ORF">FYJ79_04100</name>
</gene>
<dbReference type="PANTHER" id="PTHR30514">
    <property type="entry name" value="GLUCOKINASE"/>
    <property type="match status" value="1"/>
</dbReference>
<dbReference type="AlphaFoldDB" id="A0A844FT01"/>
<evidence type="ECO:0000313" key="2">
    <source>
        <dbReference type="EMBL" id="MST88765.1"/>
    </source>
</evidence>
<keyword evidence="3" id="KW-1185">Reference proteome</keyword>
<evidence type="ECO:0000259" key="1">
    <source>
        <dbReference type="PROSITE" id="PS51071"/>
    </source>
</evidence>
<dbReference type="Pfam" id="PF01418">
    <property type="entry name" value="HTH_6"/>
    <property type="match status" value="1"/>
</dbReference>
<sequence>MGLNLLHVLRYSISSMLLHNILIYMKKEIIAMNDFLENIDQSKLTYTDQMILQYVQENRQKVCWMKISDLCDELFVSNASIVRFCQKLGCRGFSEFKLKLRSDKNSTNDPYANIIPVMKAQLDDNLATVEESKLRQIVTYIKTCQPFYIYGRNISSIPAQYMYDILTTLDIPCISINWIDTLASLSKTIPENSFILILTEHPHDEYQSILEDFHTRGAIVCWICSSPIPDNLTQYVNIPIYTSQHNEVHNKLSTFLLIQIIIDLITNMKAP</sequence>
<dbReference type="InterPro" id="IPR046348">
    <property type="entry name" value="SIS_dom_sf"/>
</dbReference>
<dbReference type="SUPFAM" id="SSF46689">
    <property type="entry name" value="Homeodomain-like"/>
    <property type="match status" value="1"/>
</dbReference>
<dbReference type="InterPro" id="IPR009057">
    <property type="entry name" value="Homeodomain-like_sf"/>
</dbReference>
<dbReference type="Gene3D" id="3.40.50.10490">
    <property type="entry name" value="Glucose-6-phosphate isomerase like protein, domain 1"/>
    <property type="match status" value="1"/>
</dbReference>
<organism evidence="2 3">
    <name type="scientific">Sharpea porci</name>
    <dbReference type="NCBI Taxonomy" id="2652286"/>
    <lineage>
        <taxon>Bacteria</taxon>
        <taxon>Bacillati</taxon>
        <taxon>Bacillota</taxon>
        <taxon>Erysipelotrichia</taxon>
        <taxon>Erysipelotrichales</taxon>
        <taxon>Coprobacillaceae</taxon>
        <taxon>Sharpea</taxon>
    </lineage>
</organism>
<dbReference type="InterPro" id="IPR000281">
    <property type="entry name" value="HTH_RpiR"/>
</dbReference>
<dbReference type="Gene3D" id="1.10.10.10">
    <property type="entry name" value="Winged helix-like DNA-binding domain superfamily/Winged helix DNA-binding domain"/>
    <property type="match status" value="1"/>
</dbReference>
<name>A0A844FT01_9FIRM</name>
<dbReference type="GO" id="GO:0003677">
    <property type="term" value="F:DNA binding"/>
    <property type="evidence" value="ECO:0007669"/>
    <property type="project" value="InterPro"/>
</dbReference>
<feature type="domain" description="HTH rpiR-type" evidence="1">
    <location>
        <begin position="31"/>
        <end position="107"/>
    </location>
</feature>
<dbReference type="PROSITE" id="PS51071">
    <property type="entry name" value="HTH_RPIR"/>
    <property type="match status" value="1"/>
</dbReference>
<dbReference type="GO" id="GO:1901135">
    <property type="term" value="P:carbohydrate derivative metabolic process"/>
    <property type="evidence" value="ECO:0007669"/>
    <property type="project" value="InterPro"/>
</dbReference>
<dbReference type="Proteomes" id="UP000442619">
    <property type="component" value="Unassembled WGS sequence"/>
</dbReference>
<dbReference type="GO" id="GO:0003700">
    <property type="term" value="F:DNA-binding transcription factor activity"/>
    <property type="evidence" value="ECO:0007669"/>
    <property type="project" value="InterPro"/>
</dbReference>
<reference evidence="2 3" key="1">
    <citation type="submission" date="2019-08" db="EMBL/GenBank/DDBJ databases">
        <title>In-depth cultivation of the pig gut microbiome towards novel bacterial diversity and tailored functional studies.</title>
        <authorList>
            <person name="Wylensek D."/>
            <person name="Hitch T.C.A."/>
            <person name="Clavel T."/>
        </authorList>
    </citation>
    <scope>NUCLEOTIDE SEQUENCE [LARGE SCALE GENOMIC DNA]</scope>
    <source>
        <strain evidence="2 3">CA-Schmier-601-WT-3</strain>
    </source>
</reference>
<evidence type="ECO:0000313" key="3">
    <source>
        <dbReference type="Proteomes" id="UP000442619"/>
    </source>
</evidence>